<dbReference type="PANTHER" id="PTHR42856:SF1">
    <property type="entry name" value="ACYL-COENZYME A THIOESTERASE PAAI"/>
    <property type="match status" value="1"/>
</dbReference>
<feature type="domain" description="Thioesterase" evidence="4">
    <location>
        <begin position="85"/>
        <end position="159"/>
    </location>
</feature>
<dbReference type="OrthoDB" id="32575at2"/>
<dbReference type="InterPro" id="IPR006683">
    <property type="entry name" value="Thioestr_dom"/>
</dbReference>
<dbReference type="CDD" id="cd03443">
    <property type="entry name" value="PaaI_thioesterase"/>
    <property type="match status" value="1"/>
</dbReference>
<dbReference type="EMBL" id="JACCEW010000001">
    <property type="protein sequence ID" value="NYT35272.1"/>
    <property type="molecule type" value="Genomic_DNA"/>
</dbReference>
<evidence type="ECO:0000313" key="5">
    <source>
        <dbReference type="EMBL" id="NYT35272.1"/>
    </source>
</evidence>
<dbReference type="SUPFAM" id="SSF54637">
    <property type="entry name" value="Thioesterase/thiol ester dehydrase-isomerase"/>
    <property type="match status" value="1"/>
</dbReference>
<evidence type="ECO:0000256" key="2">
    <source>
        <dbReference type="ARBA" id="ARBA00022801"/>
    </source>
</evidence>
<dbReference type="Proteomes" id="UP000580517">
    <property type="component" value="Unassembled WGS sequence"/>
</dbReference>
<evidence type="ECO:0000259" key="4">
    <source>
        <dbReference type="Pfam" id="PF03061"/>
    </source>
</evidence>
<dbReference type="InterPro" id="IPR052723">
    <property type="entry name" value="Acyl-CoA_thioesterase_PaaI"/>
</dbReference>
<dbReference type="Pfam" id="PF03061">
    <property type="entry name" value="4HBT"/>
    <property type="match status" value="1"/>
</dbReference>
<evidence type="ECO:0000313" key="6">
    <source>
        <dbReference type="Proteomes" id="UP000580517"/>
    </source>
</evidence>
<sequence>MQARAEASLRADAENQAGLAAEEGLPAQSGQGALPEDPQALAELTARVMYARDPASQAQGMRIEQVAPGRSAMSMTVRDYMLNGHQTCHGGFIFTLADSAFAFACNSRNAVTVASGATIDFVAPAFEGDVLTAYAEETSLAGRTGVYDIRVENQDAKLIAMFRGRSYRIKGQVATQADAAD</sequence>
<proteinExistence type="inferred from homology"/>
<name>A0A853F6W3_9BURK</name>
<dbReference type="InterPro" id="IPR011973">
    <property type="entry name" value="PaaD"/>
</dbReference>
<gene>
    <name evidence="5" type="primary">paaI</name>
    <name evidence="5" type="ORF">H0A68_00155</name>
</gene>
<dbReference type="AlphaFoldDB" id="A0A853F6W3"/>
<feature type="region of interest" description="Disordered" evidence="3">
    <location>
        <begin position="1"/>
        <end position="21"/>
    </location>
</feature>
<dbReference type="PANTHER" id="PTHR42856">
    <property type="entry name" value="ACYL-COENZYME A THIOESTERASE PAAI"/>
    <property type="match status" value="1"/>
</dbReference>
<dbReference type="InterPro" id="IPR029069">
    <property type="entry name" value="HotDog_dom_sf"/>
</dbReference>
<dbReference type="Gene3D" id="3.10.129.10">
    <property type="entry name" value="Hotdog Thioesterase"/>
    <property type="match status" value="1"/>
</dbReference>
<dbReference type="GO" id="GO:0016289">
    <property type="term" value="F:acyl-CoA hydrolase activity"/>
    <property type="evidence" value="ECO:0007669"/>
    <property type="project" value="UniProtKB-ARBA"/>
</dbReference>
<comment type="similarity">
    <text evidence="1">Belongs to the thioesterase PaaI family.</text>
</comment>
<dbReference type="NCBIfam" id="TIGR00369">
    <property type="entry name" value="unchar_dom_1"/>
    <property type="match status" value="1"/>
</dbReference>
<comment type="caution">
    <text evidence="5">The sequence shown here is derived from an EMBL/GenBank/DDBJ whole genome shotgun (WGS) entry which is preliminary data.</text>
</comment>
<dbReference type="FunFam" id="3.10.129.10:FF:000022">
    <property type="entry name" value="Phenylacetic acid degradation protein"/>
    <property type="match status" value="1"/>
</dbReference>
<evidence type="ECO:0000256" key="3">
    <source>
        <dbReference type="SAM" id="MobiDB-lite"/>
    </source>
</evidence>
<keyword evidence="2" id="KW-0378">Hydrolase</keyword>
<organism evidence="5 6">
    <name type="scientific">Allopusillimonas soli</name>
    <dbReference type="NCBI Taxonomy" id="659016"/>
    <lineage>
        <taxon>Bacteria</taxon>
        <taxon>Pseudomonadati</taxon>
        <taxon>Pseudomonadota</taxon>
        <taxon>Betaproteobacteria</taxon>
        <taxon>Burkholderiales</taxon>
        <taxon>Alcaligenaceae</taxon>
        <taxon>Allopusillimonas</taxon>
    </lineage>
</organism>
<dbReference type="InterPro" id="IPR003736">
    <property type="entry name" value="PAAI_dom"/>
</dbReference>
<dbReference type="NCBIfam" id="TIGR02286">
    <property type="entry name" value="PaaD"/>
    <property type="match status" value="1"/>
</dbReference>
<evidence type="ECO:0000256" key="1">
    <source>
        <dbReference type="ARBA" id="ARBA00008324"/>
    </source>
</evidence>
<protein>
    <submittedName>
        <fullName evidence="5">Hydroxyphenylacetyl-CoA thioesterase PaaI</fullName>
    </submittedName>
</protein>
<accession>A0A853F6W3</accession>
<keyword evidence="6" id="KW-1185">Reference proteome</keyword>
<reference evidence="5 6" key="1">
    <citation type="submission" date="2020-07" db="EMBL/GenBank/DDBJ databases">
        <title>Taxonomic revisions and descriptions of new bacterial species based on genomic comparisons in the high-G+C-content subgroup of the family Alcaligenaceae.</title>
        <authorList>
            <person name="Szabo A."/>
            <person name="Felfoldi T."/>
        </authorList>
    </citation>
    <scope>NUCLEOTIDE SEQUENCE [LARGE SCALE GENOMIC DNA]</scope>
    <source>
        <strain evidence="5 6">DSM 25264</strain>
    </source>
</reference>